<dbReference type="Proteomes" id="UP000298663">
    <property type="component" value="Unassembled WGS sequence"/>
</dbReference>
<comment type="caution">
    <text evidence="2">The sequence shown here is derived from an EMBL/GenBank/DDBJ whole genome shotgun (WGS) entry which is preliminary data.</text>
</comment>
<gene>
    <name evidence="2" type="ORF">L596_022050</name>
</gene>
<dbReference type="InterPro" id="IPR042185">
    <property type="entry name" value="Serpin_sf_2"/>
</dbReference>
<organism evidence="2 3">
    <name type="scientific">Steinernema carpocapsae</name>
    <name type="common">Entomopathogenic nematode</name>
    <dbReference type="NCBI Taxonomy" id="34508"/>
    <lineage>
        <taxon>Eukaryota</taxon>
        <taxon>Metazoa</taxon>
        <taxon>Ecdysozoa</taxon>
        <taxon>Nematoda</taxon>
        <taxon>Chromadorea</taxon>
        <taxon>Rhabditida</taxon>
        <taxon>Tylenchina</taxon>
        <taxon>Panagrolaimomorpha</taxon>
        <taxon>Strongyloidoidea</taxon>
        <taxon>Steinernematidae</taxon>
        <taxon>Steinernema</taxon>
    </lineage>
</organism>
<dbReference type="InterPro" id="IPR042178">
    <property type="entry name" value="Serpin_sf_1"/>
</dbReference>
<dbReference type="SUPFAM" id="SSF56574">
    <property type="entry name" value="Serpins"/>
    <property type="match status" value="1"/>
</dbReference>
<dbReference type="PANTHER" id="PTHR11461">
    <property type="entry name" value="SERINE PROTEASE INHIBITOR, SERPIN"/>
    <property type="match status" value="1"/>
</dbReference>
<dbReference type="STRING" id="34508.A0A4U5MKL2"/>
<dbReference type="EMBL" id="AZBU02000007">
    <property type="protein sequence ID" value="TKR69968.1"/>
    <property type="molecule type" value="Genomic_DNA"/>
</dbReference>
<reference evidence="2 3" key="2">
    <citation type="journal article" date="2019" name="G3 (Bethesda)">
        <title>Hybrid Assembly of the Genome of the Entomopathogenic Nematode Steinernema carpocapsae Identifies the X-Chromosome.</title>
        <authorList>
            <person name="Serra L."/>
            <person name="Macchietto M."/>
            <person name="Macias-Munoz A."/>
            <person name="McGill C.J."/>
            <person name="Rodriguez I.M."/>
            <person name="Rodriguez B."/>
            <person name="Murad R."/>
            <person name="Mortazavi A."/>
        </authorList>
    </citation>
    <scope>NUCLEOTIDE SEQUENCE [LARGE SCALE GENOMIC DNA]</scope>
    <source>
        <strain evidence="2 3">ALL</strain>
    </source>
</reference>
<evidence type="ECO:0000313" key="2">
    <source>
        <dbReference type="EMBL" id="TKR69968.1"/>
    </source>
</evidence>
<protein>
    <recommendedName>
        <fullName evidence="1">Serpin domain-containing protein</fullName>
    </recommendedName>
</protein>
<keyword evidence="3" id="KW-1185">Reference proteome</keyword>
<dbReference type="Gene3D" id="3.30.497.10">
    <property type="entry name" value="Antithrombin, subunit I, domain 2"/>
    <property type="match status" value="1"/>
</dbReference>
<proteinExistence type="predicted"/>
<name>A0A4U5MKL2_STECR</name>
<dbReference type="Gene3D" id="2.30.39.10">
    <property type="entry name" value="Alpha-1-antitrypsin, domain 1"/>
    <property type="match status" value="1"/>
</dbReference>
<evidence type="ECO:0000259" key="1">
    <source>
        <dbReference type="Pfam" id="PF00079"/>
    </source>
</evidence>
<dbReference type="Pfam" id="PF00079">
    <property type="entry name" value="Serpin"/>
    <property type="match status" value="1"/>
</dbReference>
<dbReference type="InterPro" id="IPR023796">
    <property type="entry name" value="Serpin_dom"/>
</dbReference>
<dbReference type="GO" id="GO:0005615">
    <property type="term" value="C:extracellular space"/>
    <property type="evidence" value="ECO:0007669"/>
    <property type="project" value="InterPro"/>
</dbReference>
<dbReference type="InterPro" id="IPR036186">
    <property type="entry name" value="Serpin_sf"/>
</dbReference>
<dbReference type="GO" id="GO:0004867">
    <property type="term" value="F:serine-type endopeptidase inhibitor activity"/>
    <property type="evidence" value="ECO:0007669"/>
    <property type="project" value="InterPro"/>
</dbReference>
<accession>A0A4U5MKL2</accession>
<feature type="domain" description="Serpin" evidence="1">
    <location>
        <begin position="1"/>
        <end position="135"/>
    </location>
</feature>
<dbReference type="InterPro" id="IPR000215">
    <property type="entry name" value="Serpin_fam"/>
</dbReference>
<dbReference type="AlphaFoldDB" id="A0A4U5MKL2"/>
<reference evidence="2 3" key="1">
    <citation type="journal article" date="2015" name="Genome Biol.">
        <title>Comparative genomics of Steinernema reveals deeply conserved gene regulatory networks.</title>
        <authorList>
            <person name="Dillman A.R."/>
            <person name="Macchietto M."/>
            <person name="Porter C.F."/>
            <person name="Rogers A."/>
            <person name="Williams B."/>
            <person name="Antoshechkin I."/>
            <person name="Lee M.M."/>
            <person name="Goodwin Z."/>
            <person name="Lu X."/>
            <person name="Lewis E.E."/>
            <person name="Goodrich-Blair H."/>
            <person name="Stock S.P."/>
            <person name="Adams B.J."/>
            <person name="Sternberg P.W."/>
            <person name="Mortazavi A."/>
        </authorList>
    </citation>
    <scope>NUCLEOTIDE SEQUENCE [LARGE SCALE GENOMIC DNA]</scope>
    <source>
        <strain evidence="2 3">ALL</strain>
    </source>
</reference>
<dbReference type="PANTHER" id="PTHR11461:SF340">
    <property type="entry name" value="SERPIN DOMAIN-CONTAINING PROTEIN"/>
    <property type="match status" value="1"/>
</dbReference>
<evidence type="ECO:0000313" key="3">
    <source>
        <dbReference type="Proteomes" id="UP000298663"/>
    </source>
</evidence>
<sequence length="160" mass="18530">MEQVDFAERSKLCKEINFWANEATTALSRTSSKRAICAQTPLFICNAFYFKAFWTHQFCTQHIKKLDFKIDAKRMKKVNYLCKLGRKHHNYHETKDVKILRMTYRTSPNIKHPPSPSAMYVFLPTTVKPIQTLFDGFDGESLGAVEDYDGLRRGQEGKGN</sequence>